<dbReference type="InterPro" id="IPR017521">
    <property type="entry name" value="Sugar_tfrase_PEP-CTERM_Stp1"/>
</dbReference>
<dbReference type="PANTHER" id="PTHR12526">
    <property type="entry name" value="GLYCOSYLTRANSFERASE"/>
    <property type="match status" value="1"/>
</dbReference>
<dbReference type="Pfam" id="PF13692">
    <property type="entry name" value="Glyco_trans_1_4"/>
    <property type="match status" value="1"/>
</dbReference>
<evidence type="ECO:0000313" key="2">
    <source>
        <dbReference type="Proteomes" id="UP001302429"/>
    </source>
</evidence>
<dbReference type="SUPFAM" id="SSF53756">
    <property type="entry name" value="UDP-Glycosyltransferase/glycogen phosphorylase"/>
    <property type="match status" value="1"/>
</dbReference>
<dbReference type="PANTHER" id="PTHR12526:SF600">
    <property type="entry name" value="GLYCOSYL TRANSFERASE GROUP 1"/>
    <property type="match status" value="1"/>
</dbReference>
<dbReference type="AlphaFoldDB" id="A0AA97F3S4"/>
<dbReference type="NCBIfam" id="TIGR03087">
    <property type="entry name" value="stp1"/>
    <property type="match status" value="1"/>
</dbReference>
<name>A0AA97F3S4_9SPHN</name>
<accession>A0AA97F3S4</accession>
<protein>
    <submittedName>
        <fullName evidence="1">TIGR03087 family PEP-CTERM/XrtA system glycosyltransferase</fullName>
    </submittedName>
</protein>
<evidence type="ECO:0000313" key="1">
    <source>
        <dbReference type="EMBL" id="WOE73784.1"/>
    </source>
</evidence>
<sequence length="413" mass="44935">MAAILYLAHRIPFPPDRGDKIRSFHMLQALARLAPVHVACFADNLDELAHQNELAALAQTHCVVQRTKSMALAGVEAILKGKPVSLTAFHHQALADYVARTIDAQDISTIFCFSGQMGQYIPADFQGRIVLDLVDVDSMKFESYAETSSSAMAYIYRREGRMLSQFEHRMADRADVVSLVSENEANLFRRRMAADGHAAADHIRSIANGIDCVRYDPHHDDLTKAVSATVAEHDIIFTGQMDYPPNVDAVTHFAAHVMPAVVTAVPGARFIIAGRSPTDAVRALHNAKNIIVTGEVEDIRTWLNQAAIAVAPLMIARGVQNKVLEAMAMEKSVVVSPEAATGIDAVNGTHFVVAEDNASFVAVCVDLLRDKGKARAMGTAARRYVQDTMSWQAQLEGLDTIVFGEDVSISDAA</sequence>
<reference evidence="1 2" key="1">
    <citation type="submission" date="2023-10" db="EMBL/GenBank/DDBJ databases">
        <title>Complete genome sequence of a Sphingomonadaceae bacterium.</title>
        <authorList>
            <person name="Yan C."/>
        </authorList>
    </citation>
    <scope>NUCLEOTIDE SEQUENCE [LARGE SCALE GENOMIC DNA]</scope>
    <source>
        <strain evidence="1 2">SCSIO 66989</strain>
    </source>
</reference>
<dbReference type="Gene3D" id="3.40.50.2000">
    <property type="entry name" value="Glycogen Phosphorylase B"/>
    <property type="match status" value="2"/>
</dbReference>
<dbReference type="CDD" id="cd03801">
    <property type="entry name" value="GT4_PimA-like"/>
    <property type="match status" value="1"/>
</dbReference>
<proteinExistence type="predicted"/>
<dbReference type="KEGG" id="acoa:RB602_07855"/>
<gene>
    <name evidence="1" type="ORF">RB602_07855</name>
</gene>
<organism evidence="1 2">
    <name type="scientific">Alterisphingorhabdus coralli</name>
    <dbReference type="NCBI Taxonomy" id="3071408"/>
    <lineage>
        <taxon>Bacteria</taxon>
        <taxon>Pseudomonadati</taxon>
        <taxon>Pseudomonadota</taxon>
        <taxon>Alphaproteobacteria</taxon>
        <taxon>Sphingomonadales</taxon>
        <taxon>Sphingomonadaceae</taxon>
        <taxon>Alterisphingorhabdus (ex Yan et al. 2024)</taxon>
    </lineage>
</organism>
<dbReference type="GO" id="GO:0016757">
    <property type="term" value="F:glycosyltransferase activity"/>
    <property type="evidence" value="ECO:0007669"/>
    <property type="project" value="TreeGrafter"/>
</dbReference>
<dbReference type="RefSeq" id="WP_317080009.1">
    <property type="nucleotide sequence ID" value="NZ_CP136594.1"/>
</dbReference>
<keyword evidence="2" id="KW-1185">Reference proteome</keyword>
<dbReference type="Proteomes" id="UP001302429">
    <property type="component" value="Chromosome"/>
</dbReference>
<dbReference type="EMBL" id="CP136594">
    <property type="protein sequence ID" value="WOE73784.1"/>
    <property type="molecule type" value="Genomic_DNA"/>
</dbReference>